<organism evidence="1 2">
    <name type="scientific">Legionella clemsonensis</name>
    <dbReference type="NCBI Taxonomy" id="1867846"/>
    <lineage>
        <taxon>Bacteria</taxon>
        <taxon>Pseudomonadati</taxon>
        <taxon>Pseudomonadota</taxon>
        <taxon>Gammaproteobacteria</taxon>
        <taxon>Legionellales</taxon>
        <taxon>Legionellaceae</taxon>
        <taxon>Legionella</taxon>
    </lineage>
</organism>
<dbReference type="AlphaFoldDB" id="A0A222P421"/>
<accession>A0A222P421</accession>
<name>A0A222P421_9GAMM</name>
<evidence type="ECO:0000313" key="2">
    <source>
        <dbReference type="Proteomes" id="UP000201728"/>
    </source>
</evidence>
<dbReference type="Proteomes" id="UP000201728">
    <property type="component" value="Chromosome"/>
</dbReference>
<evidence type="ECO:0000313" key="1">
    <source>
        <dbReference type="EMBL" id="ASQ46525.1"/>
    </source>
</evidence>
<dbReference type="EMBL" id="CP016397">
    <property type="protein sequence ID" value="ASQ46525.1"/>
    <property type="molecule type" value="Genomic_DNA"/>
</dbReference>
<reference evidence="2" key="1">
    <citation type="submission" date="2016-07" db="EMBL/GenBank/DDBJ databases">
        <authorList>
            <person name="Florea S."/>
            <person name="Webb J.S."/>
            <person name="Jaromczyk J."/>
            <person name="Schardl C.L."/>
        </authorList>
    </citation>
    <scope>NUCLEOTIDE SEQUENCE [LARGE SCALE GENOMIC DNA]</scope>
    <source>
        <strain evidence="2">CDC-D5610</strain>
    </source>
</reference>
<protein>
    <submittedName>
        <fullName evidence="1">Uncharacterized protein</fullName>
    </submittedName>
</protein>
<sequence length="112" mass="12811">MIMELHLNLPKESLVKLSEIHKELLISFRPIAEAINKGKNQDELYNKAIISGTEGVNKAHELSKILLTFVRNKNSSLKNTTQITNIFSLVKSFTYSVFLKLKMFFKIPTKSD</sequence>
<gene>
    <name evidence="1" type="ORF">clem_09880</name>
</gene>
<proteinExistence type="predicted"/>
<dbReference type="KEGG" id="lcd:clem_09880"/>
<keyword evidence="2" id="KW-1185">Reference proteome</keyword>